<dbReference type="GO" id="GO:0000286">
    <property type="term" value="F:alanine dehydrogenase activity"/>
    <property type="evidence" value="ECO:0007669"/>
    <property type="project" value="UniProtKB-EC"/>
</dbReference>
<dbReference type="SUPFAM" id="SSF51735">
    <property type="entry name" value="NAD(P)-binding Rossmann-fold domains"/>
    <property type="match status" value="1"/>
</dbReference>
<organism evidence="6 7">
    <name type="scientific">Gracilimonas mengyeensis</name>
    <dbReference type="NCBI Taxonomy" id="1302730"/>
    <lineage>
        <taxon>Bacteria</taxon>
        <taxon>Pseudomonadati</taxon>
        <taxon>Balneolota</taxon>
        <taxon>Balneolia</taxon>
        <taxon>Balneolales</taxon>
        <taxon>Balneolaceae</taxon>
        <taxon>Gracilimonas</taxon>
    </lineage>
</organism>
<evidence type="ECO:0000259" key="4">
    <source>
        <dbReference type="SMART" id="SM01002"/>
    </source>
</evidence>
<gene>
    <name evidence="6" type="ORF">SAMN06265219_109117</name>
</gene>
<feature type="domain" description="Alanine dehydrogenase/pyridine nucleotide transhydrogenase N-terminal" evidence="5">
    <location>
        <begin position="32"/>
        <end position="166"/>
    </location>
</feature>
<dbReference type="SMART" id="SM01003">
    <property type="entry name" value="AlaDh_PNT_N"/>
    <property type="match status" value="1"/>
</dbReference>
<evidence type="ECO:0000256" key="2">
    <source>
        <dbReference type="ARBA" id="ARBA00012897"/>
    </source>
</evidence>
<comment type="similarity">
    <text evidence="1">Belongs to the AlaDH/PNT family.</text>
</comment>
<evidence type="ECO:0000259" key="5">
    <source>
        <dbReference type="SMART" id="SM01003"/>
    </source>
</evidence>
<proteinExistence type="inferred from homology"/>
<dbReference type="GO" id="GO:0042853">
    <property type="term" value="P:L-alanine catabolic process"/>
    <property type="evidence" value="ECO:0007669"/>
    <property type="project" value="InterPro"/>
</dbReference>
<feature type="domain" description="Alanine dehydrogenase/pyridine nucleotide transhydrogenase NAD(H)-binding" evidence="4">
    <location>
        <begin position="178"/>
        <end position="326"/>
    </location>
</feature>
<dbReference type="InterPro" id="IPR007886">
    <property type="entry name" value="AlaDH/PNT_N"/>
</dbReference>
<dbReference type="CDD" id="cd05305">
    <property type="entry name" value="L-AlaDH"/>
    <property type="match status" value="1"/>
</dbReference>
<dbReference type="SMART" id="SM01002">
    <property type="entry name" value="AlaDh_PNT_C"/>
    <property type="match status" value="1"/>
</dbReference>
<dbReference type="InterPro" id="IPR036291">
    <property type="entry name" value="NAD(P)-bd_dom_sf"/>
</dbReference>
<dbReference type="InterPro" id="IPR008141">
    <property type="entry name" value="Ala_DH"/>
</dbReference>
<dbReference type="AlphaFoldDB" id="A0A521DUC7"/>
<accession>A0A521DUC7</accession>
<evidence type="ECO:0000256" key="1">
    <source>
        <dbReference type="ARBA" id="ARBA00005689"/>
    </source>
</evidence>
<dbReference type="EC" id="1.4.1.1" evidence="2"/>
<dbReference type="PANTHER" id="PTHR42795">
    <property type="entry name" value="ALANINE DEHYDROGENASE"/>
    <property type="match status" value="1"/>
</dbReference>
<dbReference type="OrthoDB" id="9804592at2"/>
<dbReference type="Proteomes" id="UP000317557">
    <property type="component" value="Unassembled WGS sequence"/>
</dbReference>
<dbReference type="EMBL" id="FXTP01000009">
    <property type="protein sequence ID" value="SMO75326.1"/>
    <property type="molecule type" value="Genomic_DNA"/>
</dbReference>
<dbReference type="Pfam" id="PF01262">
    <property type="entry name" value="AlaDh_PNT_C"/>
    <property type="match status" value="1"/>
</dbReference>
<reference evidence="6 7" key="1">
    <citation type="submission" date="2017-05" db="EMBL/GenBank/DDBJ databases">
        <authorList>
            <person name="Varghese N."/>
            <person name="Submissions S."/>
        </authorList>
    </citation>
    <scope>NUCLEOTIDE SEQUENCE [LARGE SCALE GENOMIC DNA]</scope>
    <source>
        <strain evidence="6 7">DSM 21985</strain>
    </source>
</reference>
<dbReference type="InterPro" id="IPR007698">
    <property type="entry name" value="AlaDH/PNT_NAD(H)-bd"/>
</dbReference>
<protein>
    <recommendedName>
        <fullName evidence="2">alanine dehydrogenase</fullName>
        <ecNumber evidence="2">1.4.1.1</ecNumber>
    </recommendedName>
</protein>
<evidence type="ECO:0000313" key="6">
    <source>
        <dbReference type="EMBL" id="SMO75326.1"/>
    </source>
</evidence>
<dbReference type="Pfam" id="PF05222">
    <property type="entry name" value="AlaDh_PNT_N"/>
    <property type="match status" value="1"/>
</dbReference>
<keyword evidence="3" id="KW-0560">Oxidoreductase</keyword>
<dbReference type="GO" id="GO:0005886">
    <property type="term" value="C:plasma membrane"/>
    <property type="evidence" value="ECO:0007669"/>
    <property type="project" value="TreeGrafter"/>
</dbReference>
<name>A0A521DUC7_9BACT</name>
<keyword evidence="7" id="KW-1185">Reference proteome</keyword>
<evidence type="ECO:0000313" key="7">
    <source>
        <dbReference type="Proteomes" id="UP000317557"/>
    </source>
</evidence>
<sequence length="404" mass="43777">MDINPLDTEQIGLKTLEKHLIRSKSEVSLKIGLPKEISNDERRISLTPGGVSILKANGHEIFIEQGAGENANFPDQQYADAGAEIALSSEDVFKKSELVLKIAPLSDDELELLQPEQALISALHIGSQTKEYMKAFMDKSITGIGYEYIRGQDKEFPIVRMMHEITGSMAMQIAAHYLESMSGGQGIMLGGISGVPPATVVILGAGITGEYAARTALGYGAQVFVMDTDLAALRRLENALDRRIITAVANHQYLSSALKFADVIIGAAMAEGERSPCWVTEDMVAGMKAGSVIVDTVIDHGGCVATSRPTSHSEPSYVEHDIIHHCVPNIPSGVARTATYALNNVLVPYVLAIGDAGGVKQCLWENVALRNGTYSYKKHLTKKSLAEMFDMPYREIEMLIASQI</sequence>
<evidence type="ECO:0000256" key="3">
    <source>
        <dbReference type="ARBA" id="ARBA00023002"/>
    </source>
</evidence>
<dbReference type="PANTHER" id="PTHR42795:SF1">
    <property type="entry name" value="ALANINE DEHYDROGENASE"/>
    <property type="match status" value="1"/>
</dbReference>
<dbReference type="Gene3D" id="3.40.50.720">
    <property type="entry name" value="NAD(P)-binding Rossmann-like Domain"/>
    <property type="match status" value="2"/>
</dbReference>
<dbReference type="RefSeq" id="WP_142454753.1">
    <property type="nucleotide sequence ID" value="NZ_FXTP01000009.1"/>
</dbReference>
<dbReference type="SUPFAM" id="SSF52283">
    <property type="entry name" value="Formate/glycerate dehydrogenase catalytic domain-like"/>
    <property type="match status" value="1"/>
</dbReference>